<dbReference type="InterPro" id="IPR008253">
    <property type="entry name" value="Marvel"/>
</dbReference>
<feature type="transmembrane region" description="Helical" evidence="8">
    <location>
        <begin position="258"/>
        <end position="280"/>
    </location>
</feature>
<reference evidence="10 11" key="1">
    <citation type="submission" date="2015-07" db="EMBL/GenBank/DDBJ databases">
        <title>The genome of Dufourea novaeangliae.</title>
        <authorList>
            <person name="Pan H."/>
            <person name="Kapheim K."/>
        </authorList>
    </citation>
    <scope>NUCLEOTIDE SEQUENCE [LARGE SCALE GENOMIC DNA]</scope>
    <source>
        <strain evidence="10">0120121106</strain>
        <tissue evidence="10">Whole body</tissue>
    </source>
</reference>
<dbReference type="PANTHER" id="PTHR10838:SF20">
    <property type="entry name" value="SYNAPTOGYRIN"/>
    <property type="match status" value="1"/>
</dbReference>
<evidence type="ECO:0000256" key="6">
    <source>
        <dbReference type="PROSITE-ProRule" id="PRU00581"/>
    </source>
</evidence>
<evidence type="ECO:0000256" key="8">
    <source>
        <dbReference type="SAM" id="Phobius"/>
    </source>
</evidence>
<proteinExistence type="inferred from homology"/>
<keyword evidence="4 8" id="KW-1133">Transmembrane helix</keyword>
<evidence type="ECO:0000256" key="3">
    <source>
        <dbReference type="ARBA" id="ARBA00022692"/>
    </source>
</evidence>
<dbReference type="AlphaFoldDB" id="A0A154PHI4"/>
<organism evidence="10 11">
    <name type="scientific">Dufourea novaeangliae</name>
    <name type="common">Sweat bee</name>
    <dbReference type="NCBI Taxonomy" id="178035"/>
    <lineage>
        <taxon>Eukaryota</taxon>
        <taxon>Metazoa</taxon>
        <taxon>Ecdysozoa</taxon>
        <taxon>Arthropoda</taxon>
        <taxon>Hexapoda</taxon>
        <taxon>Insecta</taxon>
        <taxon>Pterygota</taxon>
        <taxon>Neoptera</taxon>
        <taxon>Endopterygota</taxon>
        <taxon>Hymenoptera</taxon>
        <taxon>Apocrita</taxon>
        <taxon>Aculeata</taxon>
        <taxon>Apoidea</taxon>
        <taxon>Anthophila</taxon>
        <taxon>Halictidae</taxon>
        <taxon>Rophitinae</taxon>
        <taxon>Dufourea</taxon>
    </lineage>
</organism>
<dbReference type="PANTHER" id="PTHR10838">
    <property type="entry name" value="SYNAPTOGYRIN"/>
    <property type="match status" value="1"/>
</dbReference>
<dbReference type="STRING" id="178035.A0A154PHI4"/>
<evidence type="ECO:0000256" key="2">
    <source>
        <dbReference type="ARBA" id="ARBA00010252"/>
    </source>
</evidence>
<evidence type="ECO:0000256" key="1">
    <source>
        <dbReference type="ARBA" id="ARBA00004141"/>
    </source>
</evidence>
<evidence type="ECO:0000313" key="11">
    <source>
        <dbReference type="Proteomes" id="UP000076502"/>
    </source>
</evidence>
<dbReference type="InterPro" id="IPR016579">
    <property type="entry name" value="Synaptogyrin"/>
</dbReference>
<keyword evidence="11" id="KW-1185">Reference proteome</keyword>
<keyword evidence="5 6" id="KW-0472">Membrane</keyword>
<comment type="subcellular location">
    <subcellularLocation>
        <location evidence="1">Membrane</location>
        <topology evidence="1">Multi-pass membrane protein</topology>
    </subcellularLocation>
</comment>
<evidence type="ECO:0000256" key="7">
    <source>
        <dbReference type="SAM" id="MobiDB-lite"/>
    </source>
</evidence>
<feature type="domain" description="MARVEL" evidence="9">
    <location>
        <begin position="209"/>
        <end position="359"/>
    </location>
</feature>
<dbReference type="PROSITE" id="PS51225">
    <property type="entry name" value="MARVEL"/>
    <property type="match status" value="1"/>
</dbReference>
<dbReference type="Pfam" id="PF01284">
    <property type="entry name" value="MARVEL"/>
    <property type="match status" value="1"/>
</dbReference>
<dbReference type="GO" id="GO:0031594">
    <property type="term" value="C:neuromuscular junction"/>
    <property type="evidence" value="ECO:0007669"/>
    <property type="project" value="TreeGrafter"/>
</dbReference>
<feature type="transmembrane region" description="Helical" evidence="8">
    <location>
        <begin position="216"/>
        <end position="238"/>
    </location>
</feature>
<feature type="transmembrane region" description="Helical" evidence="8">
    <location>
        <begin position="292"/>
        <end position="315"/>
    </location>
</feature>
<name>A0A154PHI4_DUFNO</name>
<evidence type="ECO:0000256" key="4">
    <source>
        <dbReference type="ARBA" id="ARBA00022989"/>
    </source>
</evidence>
<sequence>MDNYCSPFSFTKQTASLLRGLGVPELIPECKKRNISTDTLHELTTEELIMLGADSKKAEEIRNALNIKGRRSGVVVTNIQDRLEHFLEIIKHGEQQLSLIQAFVSYCRLRLKKERINIFVNPNKSLSASEILPIAVNATLTELEEAKQNLYELEELILGMDGGAYGGGKAGAPFDPIAFVRRPQVILRAVCLVSYAIGKPTPNHISRRRFRESGEICYLILQLLAIIVFGCISNKGYIRRADGKEVCLYNEDHNACNYGIAIGVLAFLASIGFLVGEYLFEQMSSVKTRKHFVLLDLGFSGFWAFLYFVGFCYLTNAWNKSKTPENNYGVTNVESANACSFFSIFTWAACAWFAFQRFKQGTDAAFAPSYEADPVGGTGYTSYPDATDTGYQDPPFGQQQQQQQQQRMPDFQAPAY</sequence>
<dbReference type="Proteomes" id="UP000076502">
    <property type="component" value="Unassembled WGS sequence"/>
</dbReference>
<comment type="similarity">
    <text evidence="2">Belongs to the synaptogyrin family.</text>
</comment>
<evidence type="ECO:0000259" key="9">
    <source>
        <dbReference type="PROSITE" id="PS51225"/>
    </source>
</evidence>
<gene>
    <name evidence="10" type="ORF">WN55_02358</name>
</gene>
<evidence type="ECO:0000256" key="5">
    <source>
        <dbReference type="ARBA" id="ARBA00023136"/>
    </source>
</evidence>
<keyword evidence="3 6" id="KW-0812">Transmembrane</keyword>
<feature type="region of interest" description="Disordered" evidence="7">
    <location>
        <begin position="373"/>
        <end position="416"/>
    </location>
</feature>
<protein>
    <submittedName>
        <fullName evidence="10">Synaptogyrin-2</fullName>
    </submittedName>
</protein>
<evidence type="ECO:0000313" key="10">
    <source>
        <dbReference type="EMBL" id="KZC11267.1"/>
    </source>
</evidence>
<feature type="transmembrane region" description="Helical" evidence="8">
    <location>
        <begin position="335"/>
        <end position="355"/>
    </location>
</feature>
<dbReference type="GO" id="GO:0030672">
    <property type="term" value="C:synaptic vesicle membrane"/>
    <property type="evidence" value="ECO:0007669"/>
    <property type="project" value="TreeGrafter"/>
</dbReference>
<accession>A0A154PHI4</accession>
<dbReference type="OrthoDB" id="10041611at2759"/>
<dbReference type="EMBL" id="KQ434905">
    <property type="protein sequence ID" value="KZC11267.1"/>
    <property type="molecule type" value="Genomic_DNA"/>
</dbReference>